<dbReference type="InterPro" id="IPR036388">
    <property type="entry name" value="WH-like_DNA-bd_sf"/>
</dbReference>
<dbReference type="RefSeq" id="WP_069700169.1">
    <property type="nucleotide sequence ID" value="NZ_JAGGMA010000006.1"/>
</dbReference>
<dbReference type="InterPro" id="IPR036390">
    <property type="entry name" value="WH_DNA-bd_sf"/>
</dbReference>
<dbReference type="InterPro" id="IPR012318">
    <property type="entry name" value="HTH_CRP"/>
</dbReference>
<keyword evidence="3" id="KW-0804">Transcription</keyword>
<dbReference type="PANTHER" id="PTHR24567:SF74">
    <property type="entry name" value="HTH-TYPE TRANSCRIPTIONAL REGULATOR ARCR"/>
    <property type="match status" value="1"/>
</dbReference>
<dbReference type="Pfam" id="PF13545">
    <property type="entry name" value="HTH_Crp_2"/>
    <property type="match status" value="1"/>
</dbReference>
<dbReference type="Gene3D" id="2.60.120.10">
    <property type="entry name" value="Jelly Rolls"/>
    <property type="match status" value="1"/>
</dbReference>
<evidence type="ECO:0000313" key="6">
    <source>
        <dbReference type="EMBL" id="OEH80882.1"/>
    </source>
</evidence>
<keyword evidence="7" id="KW-1185">Reference proteome</keyword>
<dbReference type="Gene3D" id="1.10.10.10">
    <property type="entry name" value="Winged helix-like DNA-binding domain superfamily/Winged helix DNA-binding domain"/>
    <property type="match status" value="1"/>
</dbReference>
<dbReference type="STRING" id="762845.BCR26_06530"/>
<organism evidence="6 7">
    <name type="scientific">Enterococcus rivorum</name>
    <dbReference type="NCBI Taxonomy" id="762845"/>
    <lineage>
        <taxon>Bacteria</taxon>
        <taxon>Bacillati</taxon>
        <taxon>Bacillota</taxon>
        <taxon>Bacilli</taxon>
        <taxon>Lactobacillales</taxon>
        <taxon>Enterococcaceae</taxon>
        <taxon>Enterococcus</taxon>
    </lineage>
</organism>
<dbReference type="InterPro" id="IPR000595">
    <property type="entry name" value="cNMP-bd_dom"/>
</dbReference>
<accession>A0A1E5KSK5</accession>
<dbReference type="InterPro" id="IPR014710">
    <property type="entry name" value="RmlC-like_jellyroll"/>
</dbReference>
<dbReference type="GO" id="GO:0003700">
    <property type="term" value="F:DNA-binding transcription factor activity"/>
    <property type="evidence" value="ECO:0007669"/>
    <property type="project" value="TreeGrafter"/>
</dbReference>
<dbReference type="PANTHER" id="PTHR24567">
    <property type="entry name" value="CRP FAMILY TRANSCRIPTIONAL REGULATORY PROTEIN"/>
    <property type="match status" value="1"/>
</dbReference>
<feature type="domain" description="Cyclic nucleotide-binding" evidence="4">
    <location>
        <begin position="10"/>
        <end position="130"/>
    </location>
</feature>
<dbReference type="Proteomes" id="UP000095256">
    <property type="component" value="Unassembled WGS sequence"/>
</dbReference>
<protein>
    <submittedName>
        <fullName evidence="6">cAMP-binding protein</fullName>
    </submittedName>
</protein>
<dbReference type="InterPro" id="IPR018490">
    <property type="entry name" value="cNMP-bd_dom_sf"/>
</dbReference>
<dbReference type="SMART" id="SM00419">
    <property type="entry name" value="HTH_CRP"/>
    <property type="match status" value="1"/>
</dbReference>
<keyword evidence="1" id="KW-0805">Transcription regulation</keyword>
<evidence type="ECO:0000256" key="1">
    <source>
        <dbReference type="ARBA" id="ARBA00023015"/>
    </source>
</evidence>
<sequence>MIEKLKKIDVFSDLSETELSSYQNFFRVRNYKKNQILMFENDDTEEIYFILSGQLKIYRMHDGKEIILGIATPGDIIGETEALSDAEYRLSSVEALTDVSLLTISKKNFLFLIDEHPCILKRTYAVLASRTRLLNRLIRYLTFYDVRRKVANLIVDFYYNFGNDEDNLLKIDMKINQSLFANMLGVSRESVSKTLSEFQDEKIIDFQGKYLHIMDKEKLLSVCDEAEEFQFLRKWK</sequence>
<evidence type="ECO:0000313" key="7">
    <source>
        <dbReference type="Proteomes" id="UP000095256"/>
    </source>
</evidence>
<feature type="domain" description="HTH crp-type" evidence="5">
    <location>
        <begin position="144"/>
        <end position="217"/>
    </location>
</feature>
<dbReference type="OrthoDB" id="581021at2"/>
<dbReference type="SUPFAM" id="SSF51206">
    <property type="entry name" value="cAMP-binding domain-like"/>
    <property type="match status" value="1"/>
</dbReference>
<dbReference type="PROSITE" id="PS50042">
    <property type="entry name" value="CNMP_BINDING_3"/>
    <property type="match status" value="1"/>
</dbReference>
<evidence type="ECO:0000256" key="2">
    <source>
        <dbReference type="ARBA" id="ARBA00023125"/>
    </source>
</evidence>
<dbReference type="AlphaFoldDB" id="A0A1E5KSK5"/>
<dbReference type="GO" id="GO:0003677">
    <property type="term" value="F:DNA binding"/>
    <property type="evidence" value="ECO:0007669"/>
    <property type="project" value="UniProtKB-KW"/>
</dbReference>
<comment type="caution">
    <text evidence="6">The sequence shown here is derived from an EMBL/GenBank/DDBJ whole genome shotgun (WGS) entry which is preliminary data.</text>
</comment>
<keyword evidence="2" id="KW-0238">DNA-binding</keyword>
<dbReference type="SUPFAM" id="SSF46785">
    <property type="entry name" value="Winged helix' DNA-binding domain"/>
    <property type="match status" value="1"/>
</dbReference>
<dbReference type="EMBL" id="MIEK01000078">
    <property type="protein sequence ID" value="OEH80882.1"/>
    <property type="molecule type" value="Genomic_DNA"/>
</dbReference>
<evidence type="ECO:0000256" key="3">
    <source>
        <dbReference type="ARBA" id="ARBA00023163"/>
    </source>
</evidence>
<name>A0A1E5KSK5_9ENTE</name>
<dbReference type="GO" id="GO:0005829">
    <property type="term" value="C:cytosol"/>
    <property type="evidence" value="ECO:0007669"/>
    <property type="project" value="TreeGrafter"/>
</dbReference>
<proteinExistence type="predicted"/>
<evidence type="ECO:0000259" key="4">
    <source>
        <dbReference type="PROSITE" id="PS50042"/>
    </source>
</evidence>
<dbReference type="InterPro" id="IPR050397">
    <property type="entry name" value="Env_Response_Regulators"/>
</dbReference>
<reference evidence="6 7" key="1">
    <citation type="submission" date="2016-09" db="EMBL/GenBank/DDBJ databases">
        <authorList>
            <person name="Capua I."/>
            <person name="De Benedictis P."/>
            <person name="Joannis T."/>
            <person name="Lombin L.H."/>
            <person name="Cattoli G."/>
        </authorList>
    </citation>
    <scope>NUCLEOTIDE SEQUENCE [LARGE SCALE GENOMIC DNA]</scope>
    <source>
        <strain evidence="6 7">LMG 25899</strain>
    </source>
</reference>
<dbReference type="Pfam" id="PF00027">
    <property type="entry name" value="cNMP_binding"/>
    <property type="match status" value="1"/>
</dbReference>
<dbReference type="CDD" id="cd00038">
    <property type="entry name" value="CAP_ED"/>
    <property type="match status" value="1"/>
</dbReference>
<dbReference type="PROSITE" id="PS51063">
    <property type="entry name" value="HTH_CRP_2"/>
    <property type="match status" value="1"/>
</dbReference>
<evidence type="ECO:0000259" key="5">
    <source>
        <dbReference type="PROSITE" id="PS51063"/>
    </source>
</evidence>
<dbReference type="SMART" id="SM00100">
    <property type="entry name" value="cNMP"/>
    <property type="match status" value="1"/>
</dbReference>
<gene>
    <name evidence="6" type="ORF">BCR26_06530</name>
</gene>